<evidence type="ECO:0000256" key="1">
    <source>
        <dbReference type="SAM" id="Phobius"/>
    </source>
</evidence>
<dbReference type="AlphaFoldDB" id="A0A0U0W310"/>
<accession>A0A0U0W310</accession>
<dbReference type="Proteomes" id="UP000198875">
    <property type="component" value="Unassembled WGS sequence"/>
</dbReference>
<evidence type="ECO:0000313" key="2">
    <source>
        <dbReference type="EMBL" id="CPR05942.1"/>
    </source>
</evidence>
<feature type="transmembrane region" description="Helical" evidence="1">
    <location>
        <begin position="61"/>
        <end position="78"/>
    </location>
</feature>
<dbReference type="RefSeq" id="WP_085181753.1">
    <property type="nucleotide sequence ID" value="NZ_CSTD01000001.1"/>
</dbReference>
<gene>
    <name evidence="2" type="ORF">BN971_00674</name>
</gene>
<keyword evidence="1" id="KW-0472">Membrane</keyword>
<name>A0A0U0W310_MYCBE</name>
<organism evidence="2 3">
    <name type="scientific">Mycobacterium bohemicum DSM 44277</name>
    <dbReference type="NCBI Taxonomy" id="1236609"/>
    <lineage>
        <taxon>Bacteria</taxon>
        <taxon>Bacillati</taxon>
        <taxon>Actinomycetota</taxon>
        <taxon>Actinomycetes</taxon>
        <taxon>Mycobacteriales</taxon>
        <taxon>Mycobacteriaceae</taxon>
        <taxon>Mycobacterium</taxon>
    </lineage>
</organism>
<dbReference type="EMBL" id="CSTD01000001">
    <property type="protein sequence ID" value="CPR05942.1"/>
    <property type="molecule type" value="Genomic_DNA"/>
</dbReference>
<dbReference type="OrthoDB" id="8230803at2"/>
<keyword evidence="1" id="KW-1133">Transmembrane helix</keyword>
<proteinExistence type="predicted"/>
<protein>
    <recommendedName>
        <fullName evidence="4">Transmembrane protein</fullName>
    </recommendedName>
</protein>
<feature type="transmembrane region" description="Helical" evidence="1">
    <location>
        <begin position="84"/>
        <end position="102"/>
    </location>
</feature>
<feature type="transmembrane region" description="Helical" evidence="1">
    <location>
        <begin position="133"/>
        <end position="149"/>
    </location>
</feature>
<reference evidence="2 3" key="1">
    <citation type="submission" date="2015-03" db="EMBL/GenBank/DDBJ databases">
        <authorList>
            <person name="Murphy D."/>
        </authorList>
    </citation>
    <scope>NUCLEOTIDE SEQUENCE [LARGE SCALE GENOMIC DNA]</scope>
    <source>
        <strain evidence="2 3">DSM 44277</strain>
    </source>
</reference>
<evidence type="ECO:0000313" key="3">
    <source>
        <dbReference type="Proteomes" id="UP000198875"/>
    </source>
</evidence>
<keyword evidence="1" id="KW-0812">Transmembrane</keyword>
<sequence>MAAVLTACGGFLFAVLWMDLIFDAQVFGHRSPNAELPEPVLACIAGYYHRATTTSRPMSRLIALVMLILLAALAFQATTGKDPVWVLAVSAGLAGAPIVLASTRTVPHAVRLGHRTDDVAGQSRLARSICRDHLFCAACMAAFLALWVVRDAAG</sequence>
<evidence type="ECO:0008006" key="4">
    <source>
        <dbReference type="Google" id="ProtNLM"/>
    </source>
</evidence>